<comment type="caution">
    <text evidence="1">The sequence shown here is derived from an EMBL/GenBank/DDBJ whole genome shotgun (WGS) entry which is preliminary data.</text>
</comment>
<organism evidence="1 2">
    <name type="scientific">Penaeus vannamei</name>
    <name type="common">Whiteleg shrimp</name>
    <name type="synonym">Litopenaeus vannamei</name>
    <dbReference type="NCBI Taxonomy" id="6689"/>
    <lineage>
        <taxon>Eukaryota</taxon>
        <taxon>Metazoa</taxon>
        <taxon>Ecdysozoa</taxon>
        <taxon>Arthropoda</taxon>
        <taxon>Crustacea</taxon>
        <taxon>Multicrustacea</taxon>
        <taxon>Malacostraca</taxon>
        <taxon>Eumalacostraca</taxon>
        <taxon>Eucarida</taxon>
        <taxon>Decapoda</taxon>
        <taxon>Dendrobranchiata</taxon>
        <taxon>Penaeoidea</taxon>
        <taxon>Penaeidae</taxon>
        <taxon>Penaeus</taxon>
    </lineage>
</organism>
<dbReference type="EMBL" id="QCYY01002421">
    <property type="protein sequence ID" value="ROT70461.1"/>
    <property type="molecule type" value="Genomic_DNA"/>
</dbReference>
<dbReference type="AlphaFoldDB" id="A0A3R7M1N6"/>
<evidence type="ECO:0000313" key="1">
    <source>
        <dbReference type="EMBL" id="ROT70461.1"/>
    </source>
</evidence>
<name>A0A3R7M1N6_PENVA</name>
<dbReference type="Proteomes" id="UP000283509">
    <property type="component" value="Unassembled WGS sequence"/>
</dbReference>
<protein>
    <submittedName>
        <fullName evidence="1">Beta-1,3-glucan-binding protein</fullName>
    </submittedName>
</protein>
<keyword evidence="2" id="KW-1185">Reference proteome</keyword>
<dbReference type="OrthoDB" id="6484170at2759"/>
<reference evidence="1 2" key="1">
    <citation type="submission" date="2018-04" db="EMBL/GenBank/DDBJ databases">
        <authorList>
            <person name="Zhang X."/>
            <person name="Yuan J."/>
            <person name="Li F."/>
            <person name="Xiang J."/>
        </authorList>
    </citation>
    <scope>NUCLEOTIDE SEQUENCE [LARGE SCALE GENOMIC DNA]</scope>
    <source>
        <tissue evidence="1">Muscle</tissue>
    </source>
</reference>
<sequence>MRKLHVAAEWDKDVDPTKAFVIDGQFANGEIGVEFKYGDREVSILGKLIDSGVEVETKWASDKRIFNVHYTLGNTNSLAATVQTPFQGWEKQDATFTFSIKDYEVESRFSATWKNTQQMALIVTENILVTLHHELLNKQLSTTFEVKYGQEISTATATGHVDLSNVHDITLVFKVDTPVSLIPEINANLKYSLSGESLNLITEASLKHTHDMEHFTSQFEMTRIWSTYGSVKVHAQGHMLSKNDVEFKVDVSSPVNKGSIAFKHTVTNTKMDSSVDVIFNSERIHMSVGGLLDVSRNLANIEAEVTSTFSGLDDVKVSIDSKKDDNTRTSNIVLMKGTKSVVIDHTITFNDWFNWENSFIIDAQVSLSTPWTEDMKLDLHHQDDGVEYKPTLIIEYRPGMKIEVASVLKCDSSFFYTASTLTTPFWQPMGYKLNIDFQPRKTATLVLTRGANRTTIDITGKIEQGKVDGELHIDSTYLTKPVSLEVFYDIISAEKKVNLALDFDKRYEITGVIAGHLKQAKWSLMMDLPLEAVQKVGFSGEYNVEAMPFTANTVLIFNTQKYQVNGKINVDEFQINMDLNGKTGSLVSSWNYQENYAGVEIDFQSPLTTLDNMSISAMYDFRSEKKVTLKMTRNSKEINLSGRLEGQTIVFEGTTPFSGWETLKASFFISSSAVKAFVSRNDRKIEVTGTLHIRKVKGKINLTINTPYAGYETIAVDTSYSLQGQVKTVEFEAKFGFQELSLKGDIKTNNILAPEMTLNIITPFETVRTLGGEAHWDLRNLVKTAEVKAFRNDRHYHWQLEAAADSPLKGYAKSKITTPIAGWQQSDCAYLPLSRTRCSLLLVSEKAKSASIRGIIITKTSVLVYAFVMSKEIHIRTSAITLYFLCCGGLKVRFTTTLKLLRFRRLSFVLFPRMRCSLVSLESAFVPLTLP</sequence>
<gene>
    <name evidence="1" type="ORF">C7M84_011247</name>
</gene>
<evidence type="ECO:0000313" key="2">
    <source>
        <dbReference type="Proteomes" id="UP000283509"/>
    </source>
</evidence>
<reference evidence="1 2" key="2">
    <citation type="submission" date="2019-01" db="EMBL/GenBank/DDBJ databases">
        <title>The decoding of complex shrimp genome reveals the adaptation for benthos swimmer, frequently molting mechanism and breeding impact on genome.</title>
        <authorList>
            <person name="Sun Y."/>
            <person name="Gao Y."/>
            <person name="Yu Y."/>
        </authorList>
    </citation>
    <scope>NUCLEOTIDE SEQUENCE [LARGE SCALE GENOMIC DNA]</scope>
    <source>
        <tissue evidence="1">Muscle</tissue>
    </source>
</reference>
<proteinExistence type="predicted"/>
<accession>A0A3R7M1N6</accession>